<evidence type="ECO:0000256" key="4">
    <source>
        <dbReference type="ARBA" id="ARBA00022806"/>
    </source>
</evidence>
<dbReference type="GO" id="GO:0016787">
    <property type="term" value="F:hydrolase activity"/>
    <property type="evidence" value="ECO:0007669"/>
    <property type="project" value="UniProtKB-KW"/>
</dbReference>
<dbReference type="Gene3D" id="3.30.70.330">
    <property type="match status" value="1"/>
</dbReference>
<dbReference type="InterPro" id="IPR050547">
    <property type="entry name" value="DEAD_box_RNA_helicases"/>
</dbReference>
<dbReference type="PANTHER" id="PTHR47963">
    <property type="entry name" value="DEAD-BOX ATP-DEPENDENT RNA HELICASE 47, MITOCHONDRIAL"/>
    <property type="match status" value="1"/>
</dbReference>
<dbReference type="GO" id="GO:0005524">
    <property type="term" value="F:ATP binding"/>
    <property type="evidence" value="ECO:0007669"/>
    <property type="project" value="UniProtKB-KW"/>
</dbReference>
<dbReference type="InterPro" id="IPR001650">
    <property type="entry name" value="Helicase_C-like"/>
</dbReference>
<dbReference type="Pfam" id="PF03880">
    <property type="entry name" value="DbpA"/>
    <property type="match status" value="1"/>
</dbReference>
<dbReference type="InterPro" id="IPR044742">
    <property type="entry name" value="DEAD/DEAH_RhlB"/>
</dbReference>
<dbReference type="SUPFAM" id="SSF52540">
    <property type="entry name" value="P-loop containing nucleoside triphosphate hydrolases"/>
    <property type="match status" value="1"/>
</dbReference>
<dbReference type="Pfam" id="PF00271">
    <property type="entry name" value="Helicase_C"/>
    <property type="match status" value="1"/>
</dbReference>
<dbReference type="PROSITE" id="PS00039">
    <property type="entry name" value="DEAD_ATP_HELICASE"/>
    <property type="match status" value="1"/>
</dbReference>
<dbReference type="Gene3D" id="3.40.50.300">
    <property type="entry name" value="P-loop containing nucleotide triphosphate hydrolases"/>
    <property type="match status" value="2"/>
</dbReference>
<dbReference type="SMART" id="SM00487">
    <property type="entry name" value="DEXDc"/>
    <property type="match status" value="1"/>
</dbReference>
<dbReference type="GO" id="GO:0003724">
    <property type="term" value="F:RNA helicase activity"/>
    <property type="evidence" value="ECO:0007669"/>
    <property type="project" value="UniProtKB-EC"/>
</dbReference>
<dbReference type="InterPro" id="IPR014001">
    <property type="entry name" value="Helicase_ATP-bd"/>
</dbReference>
<dbReference type="PANTHER" id="PTHR47963:SF8">
    <property type="entry name" value="ATP-DEPENDENT RNA HELICASE DEAD"/>
    <property type="match status" value="1"/>
</dbReference>
<reference evidence="12 13" key="1">
    <citation type="journal article" date="2013" name="Environ. Microbiol.">
        <title>Genome analysis of Chitinivibrio alkaliphilus gen. nov., sp. nov., a novel extremely haloalkaliphilic anaerobic chitinolytic bacterium from the candidate phylum Termite Group 3.</title>
        <authorList>
            <person name="Sorokin D.Y."/>
            <person name="Gumerov V.M."/>
            <person name="Rakitin A.L."/>
            <person name="Beletsky A.V."/>
            <person name="Damste J.S."/>
            <person name="Muyzer G."/>
            <person name="Mardanov A.V."/>
            <person name="Ravin N.V."/>
        </authorList>
    </citation>
    <scope>NUCLEOTIDE SEQUENCE [LARGE SCALE GENOMIC DNA]</scope>
    <source>
        <strain evidence="12 13">ACht1</strain>
    </source>
</reference>
<dbReference type="Pfam" id="PF00270">
    <property type="entry name" value="DEAD"/>
    <property type="match status" value="1"/>
</dbReference>
<sequence length="552" mass="62106">MKKFQALGLSETTLEALERKGFEEPTEVQALTIPLVIKNEKDIIAQAQTGTGKTAAFGLPLIEKLEPGRKKPQVIILAPTRELVVQVCEEMNSFKTGRATSIAAIYGGQSMGLQLKKLKQGVSIVVGTPGRVIDHIKRGSLALDELRFFVLDEADEMLNMGFADDIETILSHTNSSKRVLLFSATMPARIKKIAEEYMGEYDHVTTSRKVTEHLTDQIYFEVNQRDKFEALCRIIDMEPLFFGIVFCRTKVGVDEVANRLNERGYSAAGLHGDMSQGHRENILRAFKKKRLTILVATDVASRGIDVHNITHVINFAIPQDPESYVHRIGRTGRAGQRGTAITFITPSEFRKLGFIKRITKSDIEKRDLPAVDDIIQAKRAHIEGAVQKFLSEDQDNTEQYEDWARQMLQENEPEKVLAGVLQYAFQAQLNEDKYEEIVAPRQKRGRPVEDLERSGKTRLFIARGKVGGYSKPDIVSFITETSGVPSPRIDDVTLFDKFCFVTVSFDDAETILRAFQKIARGKRSLVTRAKSGKPRRGKPPFKKYGGKKRFRS</sequence>
<dbReference type="PROSITE" id="PS51195">
    <property type="entry name" value="Q_MOTIF"/>
    <property type="match status" value="1"/>
</dbReference>
<evidence type="ECO:0000256" key="2">
    <source>
        <dbReference type="ARBA" id="ARBA00022741"/>
    </source>
</evidence>
<protein>
    <recommendedName>
        <fullName evidence="1">RNA helicase</fullName>
        <ecNumber evidence="1">3.6.4.13</ecNumber>
    </recommendedName>
</protein>
<keyword evidence="4 7" id="KW-0347">Helicase</keyword>
<dbReference type="InterPro" id="IPR014014">
    <property type="entry name" value="RNA_helicase_DEAD_Q_motif"/>
</dbReference>
<evidence type="ECO:0000313" key="12">
    <source>
        <dbReference type="EMBL" id="ERP31736.1"/>
    </source>
</evidence>
<dbReference type="EMBL" id="ASJR01000010">
    <property type="protein sequence ID" value="ERP31736.1"/>
    <property type="molecule type" value="Genomic_DNA"/>
</dbReference>
<dbReference type="InterPro" id="IPR012677">
    <property type="entry name" value="Nucleotide-bd_a/b_plait_sf"/>
</dbReference>
<dbReference type="SMART" id="SM00490">
    <property type="entry name" value="HELICc"/>
    <property type="match status" value="1"/>
</dbReference>
<evidence type="ECO:0000313" key="13">
    <source>
        <dbReference type="Proteomes" id="UP000017148"/>
    </source>
</evidence>
<dbReference type="CDD" id="cd12252">
    <property type="entry name" value="RRM_DbpA"/>
    <property type="match status" value="1"/>
</dbReference>
<evidence type="ECO:0000256" key="1">
    <source>
        <dbReference type="ARBA" id="ARBA00012552"/>
    </source>
</evidence>
<keyword evidence="3 7" id="KW-0378">Hydrolase</keyword>
<dbReference type="InterPro" id="IPR027417">
    <property type="entry name" value="P-loop_NTPase"/>
</dbReference>
<dbReference type="RefSeq" id="WP_022636859.1">
    <property type="nucleotide sequence ID" value="NZ_ASJR01000010.1"/>
</dbReference>
<feature type="short sequence motif" description="Q motif" evidence="6">
    <location>
        <begin position="2"/>
        <end position="30"/>
    </location>
</feature>
<name>U7D836_9BACT</name>
<organism evidence="12 13">
    <name type="scientific">Chitinivibrio alkaliphilus ACht1</name>
    <dbReference type="NCBI Taxonomy" id="1313304"/>
    <lineage>
        <taxon>Bacteria</taxon>
        <taxon>Pseudomonadati</taxon>
        <taxon>Fibrobacterota</taxon>
        <taxon>Chitinivibrionia</taxon>
        <taxon>Chitinivibrionales</taxon>
        <taxon>Chitinivibrionaceae</taxon>
        <taxon>Chitinivibrio</taxon>
    </lineage>
</organism>
<evidence type="ECO:0000259" key="11">
    <source>
        <dbReference type="PROSITE" id="PS51195"/>
    </source>
</evidence>
<proteinExistence type="inferred from homology"/>
<dbReference type="PATRIC" id="fig|1313304.3.peg.1333"/>
<dbReference type="EC" id="3.6.4.13" evidence="1"/>
<evidence type="ECO:0000259" key="9">
    <source>
        <dbReference type="PROSITE" id="PS51192"/>
    </source>
</evidence>
<dbReference type="CDD" id="cd18787">
    <property type="entry name" value="SF2_C_DEAD"/>
    <property type="match status" value="1"/>
</dbReference>
<evidence type="ECO:0000259" key="10">
    <source>
        <dbReference type="PROSITE" id="PS51194"/>
    </source>
</evidence>
<feature type="domain" description="Helicase ATP-binding" evidence="9">
    <location>
        <begin position="34"/>
        <end position="204"/>
    </location>
</feature>
<comment type="similarity">
    <text evidence="7">Belongs to the DEAD box helicase family.</text>
</comment>
<dbReference type="PROSITE" id="PS51194">
    <property type="entry name" value="HELICASE_CTER"/>
    <property type="match status" value="1"/>
</dbReference>
<dbReference type="OrthoDB" id="9805696at2"/>
<accession>U7D836</accession>
<gene>
    <name evidence="12" type="ORF">CALK_1400</name>
</gene>
<evidence type="ECO:0000256" key="5">
    <source>
        <dbReference type="ARBA" id="ARBA00022840"/>
    </source>
</evidence>
<dbReference type="PROSITE" id="PS51192">
    <property type="entry name" value="HELICASE_ATP_BIND_1"/>
    <property type="match status" value="1"/>
</dbReference>
<dbReference type="InterPro" id="IPR005580">
    <property type="entry name" value="DbpA/CsdA_RNA-bd_dom"/>
</dbReference>
<feature type="domain" description="DEAD-box RNA helicase Q" evidence="11">
    <location>
        <begin position="2"/>
        <end position="30"/>
    </location>
</feature>
<dbReference type="InterPro" id="IPR000629">
    <property type="entry name" value="RNA-helicase_DEAD-box_CS"/>
</dbReference>
<feature type="domain" description="Helicase C-terminal" evidence="10">
    <location>
        <begin position="214"/>
        <end position="382"/>
    </location>
</feature>
<dbReference type="CDD" id="cd00268">
    <property type="entry name" value="DEADc"/>
    <property type="match status" value="1"/>
</dbReference>
<dbReference type="Proteomes" id="UP000017148">
    <property type="component" value="Unassembled WGS sequence"/>
</dbReference>
<keyword evidence="13" id="KW-1185">Reference proteome</keyword>
<evidence type="ECO:0000256" key="6">
    <source>
        <dbReference type="PROSITE-ProRule" id="PRU00552"/>
    </source>
</evidence>
<comment type="caution">
    <text evidence="12">The sequence shown here is derived from an EMBL/GenBank/DDBJ whole genome shotgun (WGS) entry which is preliminary data.</text>
</comment>
<dbReference type="InterPro" id="IPR011545">
    <property type="entry name" value="DEAD/DEAH_box_helicase_dom"/>
</dbReference>
<evidence type="ECO:0000256" key="3">
    <source>
        <dbReference type="ARBA" id="ARBA00022801"/>
    </source>
</evidence>
<evidence type="ECO:0000256" key="8">
    <source>
        <dbReference type="SAM" id="MobiDB-lite"/>
    </source>
</evidence>
<feature type="region of interest" description="Disordered" evidence="8">
    <location>
        <begin position="526"/>
        <end position="552"/>
    </location>
</feature>
<dbReference type="AlphaFoldDB" id="U7D836"/>
<keyword evidence="5 7" id="KW-0067">ATP-binding</keyword>
<dbReference type="GO" id="GO:0003723">
    <property type="term" value="F:RNA binding"/>
    <property type="evidence" value="ECO:0007669"/>
    <property type="project" value="TreeGrafter"/>
</dbReference>
<keyword evidence="2 7" id="KW-0547">Nucleotide-binding</keyword>
<dbReference type="STRING" id="1313304.CALK_1400"/>
<evidence type="ECO:0000256" key="7">
    <source>
        <dbReference type="RuleBase" id="RU000492"/>
    </source>
</evidence>
<dbReference type="eggNOG" id="COG0513">
    <property type="taxonomic scope" value="Bacteria"/>
</dbReference>